<sequence>MPSFKRINLNLILHLNALLSEKNVSAAAAKVFVSQPAMSSSLKQLREIFEDPLLIPGKGEYLLSPKAKNLQPQLEQVMDYIGNILQPDERFDPLRTKRSFKIALPDYVELILLPSLLSELEKLPGIVIETTIEAMADDPRLFIDNNVDISIGAINENALSSQLKVEKLYEEEIICFASRNNSLINKPLSLKDYLNSKHIAFSFNQKRYSHSAEYLLKRKLIRNDMLFVKNILPAIFAVANSDLVISTAPRFLIDIFSTQFNLGMQPLPFSLQPTPIYLVRHSKSEYDEGVHWLAGLISSCIKNLSLRDGLYS</sequence>
<dbReference type="PANTHER" id="PTHR30118">
    <property type="entry name" value="HTH-TYPE TRANSCRIPTIONAL REGULATOR LEUO-RELATED"/>
    <property type="match status" value="1"/>
</dbReference>
<dbReference type="Pfam" id="PF03466">
    <property type="entry name" value="LysR_substrate"/>
    <property type="match status" value="1"/>
</dbReference>
<evidence type="ECO:0000313" key="6">
    <source>
        <dbReference type="EMBL" id="KTD63878.1"/>
    </source>
</evidence>
<name>A0A0W0Z589_LEGSP</name>
<evidence type="ECO:0000256" key="2">
    <source>
        <dbReference type="ARBA" id="ARBA00023015"/>
    </source>
</evidence>
<dbReference type="SUPFAM" id="SSF53850">
    <property type="entry name" value="Periplasmic binding protein-like II"/>
    <property type="match status" value="1"/>
</dbReference>
<dbReference type="Gene3D" id="1.10.10.10">
    <property type="entry name" value="Winged helix-like DNA-binding domain superfamily/Winged helix DNA-binding domain"/>
    <property type="match status" value="1"/>
</dbReference>
<dbReference type="GO" id="GO:0003677">
    <property type="term" value="F:DNA binding"/>
    <property type="evidence" value="ECO:0007669"/>
    <property type="project" value="UniProtKB-KW"/>
</dbReference>
<comment type="caution">
    <text evidence="6">The sequence shown here is derived from an EMBL/GenBank/DDBJ whole genome shotgun (WGS) entry which is preliminary data.</text>
</comment>
<dbReference type="PATRIC" id="fig|452.5.peg.1544"/>
<keyword evidence="4" id="KW-0804">Transcription</keyword>
<dbReference type="InterPro" id="IPR005119">
    <property type="entry name" value="LysR_subst-bd"/>
</dbReference>
<proteinExistence type="inferred from homology"/>
<evidence type="ECO:0000256" key="4">
    <source>
        <dbReference type="ARBA" id="ARBA00023163"/>
    </source>
</evidence>
<dbReference type="NCBIfam" id="NF045905">
    <property type="entry name" value="TransRegLelALeg"/>
    <property type="match status" value="1"/>
</dbReference>
<keyword evidence="7" id="KW-1185">Reference proteome</keyword>
<keyword evidence="2" id="KW-0805">Transcription regulation</keyword>
<evidence type="ECO:0000256" key="1">
    <source>
        <dbReference type="ARBA" id="ARBA00009437"/>
    </source>
</evidence>
<dbReference type="EMBL" id="LNYX01000014">
    <property type="protein sequence ID" value="KTD63878.1"/>
    <property type="molecule type" value="Genomic_DNA"/>
</dbReference>
<keyword evidence="3" id="KW-0238">DNA-binding</keyword>
<dbReference type="InterPro" id="IPR036390">
    <property type="entry name" value="WH_DNA-bd_sf"/>
</dbReference>
<feature type="domain" description="HTH lysR-type" evidence="5">
    <location>
        <begin position="7"/>
        <end position="64"/>
    </location>
</feature>
<dbReference type="AlphaFoldDB" id="A0A0W0Z589"/>
<protein>
    <submittedName>
        <fullName evidence="6">LysR transcriptional regulator</fullName>
    </submittedName>
</protein>
<accession>A0A0W0Z589</accession>
<organism evidence="6 7">
    <name type="scientific">Legionella spiritensis</name>
    <dbReference type="NCBI Taxonomy" id="452"/>
    <lineage>
        <taxon>Bacteria</taxon>
        <taxon>Pseudomonadati</taxon>
        <taxon>Pseudomonadota</taxon>
        <taxon>Gammaproteobacteria</taxon>
        <taxon>Legionellales</taxon>
        <taxon>Legionellaceae</taxon>
        <taxon>Legionella</taxon>
    </lineage>
</organism>
<evidence type="ECO:0000313" key="7">
    <source>
        <dbReference type="Proteomes" id="UP000054877"/>
    </source>
</evidence>
<dbReference type="PROSITE" id="PS50931">
    <property type="entry name" value="HTH_LYSR"/>
    <property type="match status" value="1"/>
</dbReference>
<dbReference type="GO" id="GO:0003700">
    <property type="term" value="F:DNA-binding transcription factor activity"/>
    <property type="evidence" value="ECO:0007669"/>
    <property type="project" value="InterPro"/>
</dbReference>
<evidence type="ECO:0000256" key="3">
    <source>
        <dbReference type="ARBA" id="ARBA00023125"/>
    </source>
</evidence>
<dbReference type="SUPFAM" id="SSF46785">
    <property type="entry name" value="Winged helix' DNA-binding domain"/>
    <property type="match status" value="1"/>
</dbReference>
<dbReference type="PANTHER" id="PTHR30118:SF15">
    <property type="entry name" value="TRANSCRIPTIONAL REGULATORY PROTEIN"/>
    <property type="match status" value="1"/>
</dbReference>
<reference evidence="6 7" key="1">
    <citation type="submission" date="2015-11" db="EMBL/GenBank/DDBJ databases">
        <title>Genomic analysis of 38 Legionella species identifies large and diverse effector repertoires.</title>
        <authorList>
            <person name="Burstein D."/>
            <person name="Amaro F."/>
            <person name="Zusman T."/>
            <person name="Lifshitz Z."/>
            <person name="Cohen O."/>
            <person name="Gilbert J.A."/>
            <person name="Pupko T."/>
            <person name="Shuman H.A."/>
            <person name="Segal G."/>
        </authorList>
    </citation>
    <scope>NUCLEOTIDE SEQUENCE [LARGE SCALE GENOMIC DNA]</scope>
    <source>
        <strain evidence="6 7">Mt.St.Helens-9</strain>
    </source>
</reference>
<gene>
    <name evidence="6" type="ORF">Lspi_1397</name>
</gene>
<dbReference type="Proteomes" id="UP000054877">
    <property type="component" value="Unassembled WGS sequence"/>
</dbReference>
<dbReference type="InterPro" id="IPR050389">
    <property type="entry name" value="LysR-type_TF"/>
</dbReference>
<dbReference type="Gene3D" id="3.40.190.10">
    <property type="entry name" value="Periplasmic binding protein-like II"/>
    <property type="match status" value="2"/>
</dbReference>
<dbReference type="STRING" id="452.Lspi_1397"/>
<comment type="similarity">
    <text evidence="1">Belongs to the LysR transcriptional regulatory family.</text>
</comment>
<evidence type="ECO:0000259" key="5">
    <source>
        <dbReference type="PROSITE" id="PS50931"/>
    </source>
</evidence>
<dbReference type="InterPro" id="IPR036388">
    <property type="entry name" value="WH-like_DNA-bd_sf"/>
</dbReference>
<dbReference type="Pfam" id="PF00126">
    <property type="entry name" value="HTH_1"/>
    <property type="match status" value="1"/>
</dbReference>
<dbReference type="InterPro" id="IPR000847">
    <property type="entry name" value="LysR_HTH_N"/>
</dbReference>